<evidence type="ECO:0000313" key="1">
    <source>
        <dbReference type="EMBL" id="SDO09063.1"/>
    </source>
</evidence>
<dbReference type="Proteomes" id="UP000199075">
    <property type="component" value="Unassembled WGS sequence"/>
</dbReference>
<dbReference type="EMBL" id="FNIV01000003">
    <property type="protein sequence ID" value="SDO09063.1"/>
    <property type="molecule type" value="Genomic_DNA"/>
</dbReference>
<sequence length="86" mass="9282">MANVECNGKPQPGDRVMPHILRLSRELEARLERLTEATGLSRSVLIERCLEGGVAALEAELLMEDAQPTRAGASIDQLLRESGLGA</sequence>
<protein>
    <submittedName>
        <fullName evidence="1">Ribbon-helix-helix protein, copG family</fullName>
    </submittedName>
</protein>
<gene>
    <name evidence="1" type="ORF">SAMN04487957_103297</name>
</gene>
<keyword evidence="2" id="KW-1185">Reference proteome</keyword>
<proteinExistence type="predicted"/>
<dbReference type="AlphaFoldDB" id="A0A1H0GQ84"/>
<organism evidence="1 2">
    <name type="scientific">Halomonas shengliensis</name>
    <dbReference type="NCBI Taxonomy" id="419597"/>
    <lineage>
        <taxon>Bacteria</taxon>
        <taxon>Pseudomonadati</taxon>
        <taxon>Pseudomonadota</taxon>
        <taxon>Gammaproteobacteria</taxon>
        <taxon>Oceanospirillales</taxon>
        <taxon>Halomonadaceae</taxon>
        <taxon>Halomonas</taxon>
    </lineage>
</organism>
<accession>A0A1H0GQ84</accession>
<dbReference type="GO" id="GO:0006355">
    <property type="term" value="P:regulation of DNA-templated transcription"/>
    <property type="evidence" value="ECO:0007669"/>
    <property type="project" value="InterPro"/>
</dbReference>
<reference evidence="2" key="1">
    <citation type="submission" date="2016-10" db="EMBL/GenBank/DDBJ databases">
        <authorList>
            <person name="Varghese N."/>
            <person name="Submissions S."/>
        </authorList>
    </citation>
    <scope>NUCLEOTIDE SEQUENCE [LARGE SCALE GENOMIC DNA]</scope>
    <source>
        <strain evidence="2">CGMCC 1.6444</strain>
    </source>
</reference>
<name>A0A1H0GQ84_9GAMM</name>
<evidence type="ECO:0000313" key="2">
    <source>
        <dbReference type="Proteomes" id="UP000199075"/>
    </source>
</evidence>